<dbReference type="SUPFAM" id="SSF52113">
    <property type="entry name" value="BRCT domain"/>
    <property type="match status" value="1"/>
</dbReference>
<evidence type="ECO:0000313" key="5">
    <source>
        <dbReference type="Proteomes" id="UP000054018"/>
    </source>
</evidence>
<dbReference type="InterPro" id="IPR036420">
    <property type="entry name" value="BRCT_dom_sf"/>
</dbReference>
<name>A0A0D0A1S1_9AGAM</name>
<comment type="function">
    <text evidence="2">Involved in the regulation of telomere length, clustering and has a specific role in telomere position effect (TPE).</text>
</comment>
<dbReference type="GO" id="GO:0070187">
    <property type="term" value="C:shelterin complex"/>
    <property type="evidence" value="ECO:0007669"/>
    <property type="project" value="TreeGrafter"/>
</dbReference>
<keyword evidence="1 2" id="KW-0539">Nucleus</keyword>
<dbReference type="STRING" id="765257.A0A0D0A1S1"/>
<feature type="compositionally biased region" description="Polar residues" evidence="3">
    <location>
        <begin position="731"/>
        <end position="741"/>
    </location>
</feature>
<dbReference type="GO" id="GO:0031848">
    <property type="term" value="P:protection from non-homologous end joining at telomere"/>
    <property type="evidence" value="ECO:0007669"/>
    <property type="project" value="TreeGrafter"/>
</dbReference>
<dbReference type="PANTHER" id="PTHR16466">
    <property type="entry name" value="TELOMERE REPEAT-BINDING FACTOR 2-INTERACTING PROTEIN 1"/>
    <property type="match status" value="1"/>
</dbReference>
<dbReference type="InterPro" id="IPR039595">
    <property type="entry name" value="TE2IP/Rap1"/>
</dbReference>
<dbReference type="GO" id="GO:0010833">
    <property type="term" value="P:telomere maintenance via telomere lengthening"/>
    <property type="evidence" value="ECO:0007669"/>
    <property type="project" value="UniProtKB-UniRule"/>
</dbReference>
<protein>
    <recommendedName>
        <fullName evidence="2">DNA-binding protein RAP1</fullName>
    </recommendedName>
</protein>
<feature type="compositionally biased region" description="Low complexity" evidence="3">
    <location>
        <begin position="368"/>
        <end position="377"/>
    </location>
</feature>
<feature type="compositionally biased region" description="Acidic residues" evidence="3">
    <location>
        <begin position="749"/>
        <end position="759"/>
    </location>
</feature>
<evidence type="ECO:0000256" key="2">
    <source>
        <dbReference type="RuleBase" id="RU367107"/>
    </source>
</evidence>
<evidence type="ECO:0000313" key="4">
    <source>
        <dbReference type="EMBL" id="KIK28412.1"/>
    </source>
</evidence>
<proteinExistence type="inferred from homology"/>
<comment type="similarity">
    <text evidence="2">Belongs to the RAP1 family.</text>
</comment>
<dbReference type="Gene3D" id="3.40.50.10190">
    <property type="entry name" value="BRCT domain"/>
    <property type="match status" value="1"/>
</dbReference>
<feature type="region of interest" description="Disordered" evidence="3">
    <location>
        <begin position="137"/>
        <end position="201"/>
    </location>
</feature>
<feature type="region of interest" description="Disordered" evidence="3">
    <location>
        <begin position="693"/>
        <end position="776"/>
    </location>
</feature>
<comment type="subunit">
    <text evidence="2">Homodimer.</text>
</comment>
<comment type="subcellular location">
    <subcellularLocation>
        <location evidence="2">Nucleus</location>
    </subcellularLocation>
    <subcellularLocation>
        <location evidence="2">Chromosome</location>
        <location evidence="2">Telomere</location>
    </subcellularLocation>
</comment>
<keyword evidence="2" id="KW-0779">Telomere</keyword>
<dbReference type="GO" id="GO:0042162">
    <property type="term" value="F:telomeric DNA binding"/>
    <property type="evidence" value="ECO:0007669"/>
    <property type="project" value="TreeGrafter"/>
</dbReference>
<sequence>MFTPNCCMEHSVSSSQDSGTQPTPIFVDVQGNASRINVQAVELEGRPKLVRALKSAGAAVISNTKDADIILVDPWTECGRRLIRMWGKDPSKVVLNREWAKLSISTGRPLLQADGWGGMQAVDDGLPVKIDGIAVDEEQVDGPISNPLPTPRVTPVDSSMPHLQDTNSSPRTAAGAGQASLSRPVTVPSPAITYTGPSAVEVPPPIQDQSPFSMYPSQTGVSFPFFASQTQPQVSPMPNPYGPLIPSPSAFQQSMALSVPSFYTAFMTMLEVVARSGSAVNQSPYLGGGTPESQMYSNVLRSTPSSQPTLSTLPLSLSHSQVAAEHTISSRTEVLPSHHRSADGDQHGFSPGPDTHSGHTPFVRDTCVPSSPRQSSPEPRPPSVSCKQVATIKAARPPAPTTKRRRTAIPPVDSDEVELHTDVAPSSWDTPVQPPHPSTPPEPERIIIDRRNPCEIFSSGGESMNFYVQVDLHRRHNVVSNIKKHKGRIVNNIPDAVYVIASTRAKSYDWLLKEATSLGKIPIQTAFVTDCIDESALLDETPYALEAGARTRYIRCGRHGALSESRIEIMDDNSKSRPSKPKTSVVKTERLRSLSRIPPEYSTREETTDSYSPSPPPPGTRHLMSEGRYYFTAEENEYFCQLARYHLDRDPSMPTHTLMRRLHEKMPHHSLASWQCHVNQKLKSKLEHIRRRASIARRKGTIDDDQSHSSRGTWGIPEPSESAPHKKRRTSSSPSTITQDDQAPPMMDSDQDPEKEDFDNICSFFASGGGDDEDDERVWQALARHRPCKSAGSWPEYYAAHQEAVYRRIEQLIAGRVRSDNS</sequence>
<evidence type="ECO:0000256" key="1">
    <source>
        <dbReference type="ARBA" id="ARBA00023242"/>
    </source>
</evidence>
<dbReference type="PANTHER" id="PTHR16466:SF6">
    <property type="entry name" value="TELOMERIC REPEAT-BINDING FACTOR 2-INTERACTING PROTEIN 1"/>
    <property type="match status" value="1"/>
</dbReference>
<reference evidence="4 5" key="1">
    <citation type="submission" date="2014-04" db="EMBL/GenBank/DDBJ databases">
        <authorList>
            <consortium name="DOE Joint Genome Institute"/>
            <person name="Kuo A."/>
            <person name="Kohler A."/>
            <person name="Costa M.D."/>
            <person name="Nagy L.G."/>
            <person name="Floudas D."/>
            <person name="Copeland A."/>
            <person name="Barry K.W."/>
            <person name="Cichocki N."/>
            <person name="Veneault-Fourrey C."/>
            <person name="LaButti K."/>
            <person name="Lindquist E.A."/>
            <person name="Lipzen A."/>
            <person name="Lundell T."/>
            <person name="Morin E."/>
            <person name="Murat C."/>
            <person name="Sun H."/>
            <person name="Tunlid A."/>
            <person name="Henrissat B."/>
            <person name="Grigoriev I.V."/>
            <person name="Hibbett D.S."/>
            <person name="Martin F."/>
            <person name="Nordberg H.P."/>
            <person name="Cantor M.N."/>
            <person name="Hua S.X."/>
        </authorList>
    </citation>
    <scope>NUCLEOTIDE SEQUENCE [LARGE SCALE GENOMIC DNA]</scope>
    <source>
        <strain evidence="4 5">441</strain>
    </source>
</reference>
<dbReference type="OrthoDB" id="3267102at2759"/>
<reference evidence="5" key="2">
    <citation type="submission" date="2015-01" db="EMBL/GenBank/DDBJ databases">
        <title>Evolutionary Origins and Diversification of the Mycorrhizal Mutualists.</title>
        <authorList>
            <consortium name="DOE Joint Genome Institute"/>
            <consortium name="Mycorrhizal Genomics Consortium"/>
            <person name="Kohler A."/>
            <person name="Kuo A."/>
            <person name="Nagy L.G."/>
            <person name="Floudas D."/>
            <person name="Copeland A."/>
            <person name="Barry K.W."/>
            <person name="Cichocki N."/>
            <person name="Veneault-Fourrey C."/>
            <person name="LaButti K."/>
            <person name="Lindquist E.A."/>
            <person name="Lipzen A."/>
            <person name="Lundell T."/>
            <person name="Morin E."/>
            <person name="Murat C."/>
            <person name="Riley R."/>
            <person name="Ohm R."/>
            <person name="Sun H."/>
            <person name="Tunlid A."/>
            <person name="Henrissat B."/>
            <person name="Grigoriev I.V."/>
            <person name="Hibbett D.S."/>
            <person name="Martin F."/>
        </authorList>
    </citation>
    <scope>NUCLEOTIDE SEQUENCE [LARGE SCALE GENOMIC DNA]</scope>
    <source>
        <strain evidence="5">441</strain>
    </source>
</reference>
<evidence type="ECO:0000256" key="3">
    <source>
        <dbReference type="SAM" id="MobiDB-lite"/>
    </source>
</evidence>
<dbReference type="Proteomes" id="UP000054018">
    <property type="component" value="Unassembled WGS sequence"/>
</dbReference>
<feature type="region of interest" description="Disordered" evidence="3">
    <location>
        <begin position="321"/>
        <end position="445"/>
    </location>
</feature>
<dbReference type="EMBL" id="KN833692">
    <property type="protein sequence ID" value="KIK28412.1"/>
    <property type="molecule type" value="Genomic_DNA"/>
</dbReference>
<keyword evidence="5" id="KW-1185">Reference proteome</keyword>
<dbReference type="HOGENOM" id="CLU_343578_0_0_1"/>
<gene>
    <name evidence="4" type="ORF">PISMIDRAFT_580960</name>
</gene>
<organism evidence="4 5">
    <name type="scientific">Pisolithus microcarpus 441</name>
    <dbReference type="NCBI Taxonomy" id="765257"/>
    <lineage>
        <taxon>Eukaryota</taxon>
        <taxon>Fungi</taxon>
        <taxon>Dikarya</taxon>
        <taxon>Basidiomycota</taxon>
        <taxon>Agaricomycotina</taxon>
        <taxon>Agaricomycetes</taxon>
        <taxon>Agaricomycetidae</taxon>
        <taxon>Boletales</taxon>
        <taxon>Sclerodermatineae</taxon>
        <taxon>Pisolithaceae</taxon>
        <taxon>Pisolithus</taxon>
    </lineage>
</organism>
<keyword evidence="2" id="KW-0158">Chromosome</keyword>
<accession>A0A0D0A1S1</accession>
<feature type="compositionally biased region" description="Pro residues" evidence="3">
    <location>
        <begin position="432"/>
        <end position="441"/>
    </location>
</feature>
<dbReference type="AlphaFoldDB" id="A0A0D0A1S1"/>
<feature type="region of interest" description="Disordered" evidence="3">
    <location>
        <begin position="567"/>
        <end position="624"/>
    </location>
</feature>